<proteinExistence type="predicted"/>
<gene>
    <name evidence="2" type="ORF">BTN50_0801</name>
</gene>
<dbReference type="Proteomes" id="UP000218160">
    <property type="component" value="Chromosome 1"/>
</dbReference>
<evidence type="ECO:0000259" key="1">
    <source>
        <dbReference type="Pfam" id="PF13737"/>
    </source>
</evidence>
<dbReference type="AlphaFoldDB" id="A0A291B8I6"/>
<evidence type="ECO:0000313" key="2">
    <source>
        <dbReference type="EMBL" id="ATF09311.1"/>
    </source>
</evidence>
<evidence type="ECO:0000313" key="3">
    <source>
        <dbReference type="Proteomes" id="UP000218160"/>
    </source>
</evidence>
<dbReference type="EMBL" id="CP020660">
    <property type="protein sequence ID" value="ATF09311.1"/>
    <property type="molecule type" value="Genomic_DNA"/>
</dbReference>
<dbReference type="InterPro" id="IPR025668">
    <property type="entry name" value="Tnp_DDE_dom"/>
</dbReference>
<dbReference type="PANTHER" id="PTHR34631">
    <property type="match status" value="1"/>
</dbReference>
<dbReference type="InterPro" id="IPR053172">
    <property type="entry name" value="Tn903_transposase"/>
</dbReference>
<accession>A0A291B8I6</accession>
<name>A0A291B8I6_9GAMM</name>
<sequence length="102" mass="11838">MVNEKVIQRWSQTKQGNRGDPHLSSNVIITTVFMVKRVFSMSLRGLLRFMNYVFKLALLPLSCHYYSYISKCAKTFNVAFKTKTKEMIQHLAIDSTGKMNKK</sequence>
<protein>
    <submittedName>
        <fullName evidence="2">Mobile element protein</fullName>
    </submittedName>
</protein>
<feature type="domain" description="Transposase DDE" evidence="1">
    <location>
        <begin position="3"/>
        <end position="97"/>
    </location>
</feature>
<keyword evidence="3" id="KW-1185">Reference proteome</keyword>
<dbReference type="PANTHER" id="PTHR34631:SF3">
    <property type="entry name" value="ISSOD12 TRANSPOSASE TNPA_ISSOD12"/>
    <property type="match status" value="1"/>
</dbReference>
<dbReference type="Pfam" id="PF13737">
    <property type="entry name" value="DDE_Tnp_1_5"/>
    <property type="match status" value="1"/>
</dbReference>
<organism evidence="2 3">
    <name type="scientific">Candidatus Enterovibrio altilux</name>
    <dbReference type="NCBI Taxonomy" id="1927128"/>
    <lineage>
        <taxon>Bacteria</taxon>
        <taxon>Pseudomonadati</taxon>
        <taxon>Pseudomonadota</taxon>
        <taxon>Gammaproteobacteria</taxon>
        <taxon>Vibrionales</taxon>
        <taxon>Vibrionaceae</taxon>
        <taxon>Enterovibrio</taxon>
    </lineage>
</organism>
<reference evidence="3" key="1">
    <citation type="submission" date="2017-04" db="EMBL/GenBank/DDBJ databases">
        <title>Genome evolution of the luminous symbionts of deep sea anglerfish.</title>
        <authorList>
            <person name="Hendry T.A."/>
        </authorList>
    </citation>
    <scope>NUCLEOTIDE SEQUENCE [LARGE SCALE GENOMIC DNA]</scope>
</reference>
<dbReference type="KEGG" id="elux:BTN50_0801"/>